<dbReference type="InterPro" id="IPR013078">
    <property type="entry name" value="His_Pase_superF_clade-1"/>
</dbReference>
<evidence type="ECO:0000256" key="2">
    <source>
        <dbReference type="PIRSR" id="PIRSR613078-2"/>
    </source>
</evidence>
<evidence type="ECO:0008006" key="5">
    <source>
        <dbReference type="Google" id="ProtNLM"/>
    </source>
</evidence>
<dbReference type="Proteomes" id="UP000178606">
    <property type="component" value="Unassembled WGS sequence"/>
</dbReference>
<sequence>MPTDLLLIRHGQTVRDLGDGLVGWWADVPLSRIGQWQAILLAERLKAEYAVQALYVSPLTRAWETGDIVRRAVRCAPIQEPGLRELDGGDLVGLTFDEARRKYPDLIGRPLEIHERYPGGESYLTLHSRVMKTLNRIVADHPGATVAAITHGGPLNAYLRALFGHGAEEQQLRFECGDCSIHHIRFGEAGDRTVVTLNDTAHLKDMPKSRG</sequence>
<evidence type="ECO:0000256" key="1">
    <source>
        <dbReference type="PIRSR" id="PIRSR613078-1"/>
    </source>
</evidence>
<feature type="active site" description="Tele-phosphohistidine intermediate" evidence="1">
    <location>
        <position position="10"/>
    </location>
</feature>
<protein>
    <recommendedName>
        <fullName evidence="5">Phosphoglycerate mutase</fullName>
    </recommendedName>
</protein>
<dbReference type="CDD" id="cd07067">
    <property type="entry name" value="HP_PGM_like"/>
    <property type="match status" value="1"/>
</dbReference>
<dbReference type="InterPro" id="IPR029033">
    <property type="entry name" value="His_PPase_superfam"/>
</dbReference>
<dbReference type="EMBL" id="MFKF01000276">
    <property type="protein sequence ID" value="OGG47046.1"/>
    <property type="molecule type" value="Genomic_DNA"/>
</dbReference>
<dbReference type="GO" id="GO:0005737">
    <property type="term" value="C:cytoplasm"/>
    <property type="evidence" value="ECO:0007669"/>
    <property type="project" value="TreeGrafter"/>
</dbReference>
<dbReference type="AlphaFoldDB" id="A0A1F6CD17"/>
<name>A0A1F6CD17_HANXR</name>
<evidence type="ECO:0000313" key="3">
    <source>
        <dbReference type="EMBL" id="OGG47046.1"/>
    </source>
</evidence>
<dbReference type="SUPFAM" id="SSF53254">
    <property type="entry name" value="Phosphoglycerate mutase-like"/>
    <property type="match status" value="1"/>
</dbReference>
<dbReference type="Gene3D" id="3.40.50.1240">
    <property type="entry name" value="Phosphoglycerate mutase-like"/>
    <property type="match status" value="1"/>
</dbReference>
<dbReference type="Pfam" id="PF00300">
    <property type="entry name" value="His_Phos_1"/>
    <property type="match status" value="1"/>
</dbReference>
<dbReference type="InterPro" id="IPR050275">
    <property type="entry name" value="PGM_Phosphatase"/>
</dbReference>
<gene>
    <name evidence="3" type="ORF">A3F84_07020</name>
</gene>
<dbReference type="SMART" id="SM00855">
    <property type="entry name" value="PGAM"/>
    <property type="match status" value="1"/>
</dbReference>
<reference evidence="3 4" key="1">
    <citation type="journal article" date="2016" name="Nat. Commun.">
        <title>Thousands of microbial genomes shed light on interconnected biogeochemical processes in an aquifer system.</title>
        <authorList>
            <person name="Anantharaman K."/>
            <person name="Brown C.T."/>
            <person name="Hug L.A."/>
            <person name="Sharon I."/>
            <person name="Castelle C.J."/>
            <person name="Probst A.J."/>
            <person name="Thomas B.C."/>
            <person name="Singh A."/>
            <person name="Wilkins M.J."/>
            <person name="Karaoz U."/>
            <person name="Brodie E.L."/>
            <person name="Williams K.H."/>
            <person name="Hubbard S.S."/>
            <person name="Banfield J.F."/>
        </authorList>
    </citation>
    <scope>NUCLEOTIDE SEQUENCE [LARGE SCALE GENOMIC DNA]</scope>
    <source>
        <strain evidence="4">RIFCSPLOWO2_12_FULL_64_10</strain>
    </source>
</reference>
<feature type="binding site" evidence="2">
    <location>
        <position position="61"/>
    </location>
    <ligand>
        <name>substrate</name>
    </ligand>
</feature>
<feature type="active site" description="Proton donor/acceptor" evidence="1">
    <location>
        <position position="85"/>
    </location>
</feature>
<dbReference type="PANTHER" id="PTHR48100:SF59">
    <property type="entry name" value="ADENOSYLCOBALAMIN_ALPHA-RIBAZOLE PHOSPHATASE"/>
    <property type="match status" value="1"/>
</dbReference>
<proteinExistence type="predicted"/>
<dbReference type="PANTHER" id="PTHR48100">
    <property type="entry name" value="BROAD-SPECIFICITY PHOSPHATASE YOR283W-RELATED"/>
    <property type="match status" value="1"/>
</dbReference>
<organism evidence="3 4">
    <name type="scientific">Handelsmanbacteria sp. (strain RIFCSPLOWO2_12_FULL_64_10)</name>
    <dbReference type="NCBI Taxonomy" id="1817868"/>
    <lineage>
        <taxon>Bacteria</taxon>
        <taxon>Candidatus Handelsmaniibacteriota</taxon>
    </lineage>
</organism>
<accession>A0A1F6CD17</accession>
<evidence type="ECO:0000313" key="4">
    <source>
        <dbReference type="Proteomes" id="UP000178606"/>
    </source>
</evidence>
<dbReference type="GO" id="GO:0016791">
    <property type="term" value="F:phosphatase activity"/>
    <property type="evidence" value="ECO:0007669"/>
    <property type="project" value="TreeGrafter"/>
</dbReference>
<comment type="caution">
    <text evidence="3">The sequence shown here is derived from an EMBL/GenBank/DDBJ whole genome shotgun (WGS) entry which is preliminary data.</text>
</comment>